<dbReference type="PATRIC" id="fig|121290.4.peg.3459"/>
<organism evidence="1 2">
    <name type="scientific">Hyphomicrobium sulfonivorans</name>
    <dbReference type="NCBI Taxonomy" id="121290"/>
    <lineage>
        <taxon>Bacteria</taxon>
        <taxon>Pseudomonadati</taxon>
        <taxon>Pseudomonadota</taxon>
        <taxon>Alphaproteobacteria</taxon>
        <taxon>Hyphomicrobiales</taxon>
        <taxon>Hyphomicrobiaceae</taxon>
        <taxon>Hyphomicrobium</taxon>
    </lineage>
</organism>
<gene>
    <name evidence="1" type="ORF">APY04_0773</name>
</gene>
<dbReference type="EMBL" id="LMTR01000028">
    <property type="protein sequence ID" value="KWT70712.1"/>
    <property type="molecule type" value="Genomic_DNA"/>
</dbReference>
<comment type="caution">
    <text evidence="1">The sequence shown here is derived from an EMBL/GenBank/DDBJ whole genome shotgun (WGS) entry which is preliminary data.</text>
</comment>
<dbReference type="AlphaFoldDB" id="A0A109BMJ7"/>
<dbReference type="Proteomes" id="UP000059074">
    <property type="component" value="Unassembled WGS sequence"/>
</dbReference>
<name>A0A109BMJ7_HYPSL</name>
<reference evidence="1 2" key="1">
    <citation type="submission" date="2015-10" db="EMBL/GenBank/DDBJ databases">
        <title>Transcriptomic analysis of a linuron degrading triple-species bacterial consortium.</title>
        <authorList>
            <person name="Albers P."/>
        </authorList>
    </citation>
    <scope>NUCLEOTIDE SEQUENCE [LARGE SCALE GENOMIC DNA]</scope>
    <source>
        <strain evidence="1 2">WDL6</strain>
    </source>
</reference>
<proteinExistence type="predicted"/>
<protein>
    <submittedName>
        <fullName evidence="1">Uncharacterized protein</fullName>
    </submittedName>
</protein>
<dbReference type="RefSeq" id="WP_157066592.1">
    <property type="nucleotide sequence ID" value="NZ_LMTR01000028.1"/>
</dbReference>
<evidence type="ECO:0000313" key="1">
    <source>
        <dbReference type="EMBL" id="KWT70712.1"/>
    </source>
</evidence>
<sequence>MTDAADVQALIERLRDRAAIQRRGIESEYFLSVLQISDPQSETDGAA</sequence>
<evidence type="ECO:0000313" key="2">
    <source>
        <dbReference type="Proteomes" id="UP000059074"/>
    </source>
</evidence>
<keyword evidence="2" id="KW-1185">Reference proteome</keyword>
<accession>A0A109BMJ7</accession>
<dbReference type="STRING" id="121290.APY04_0773"/>